<evidence type="ECO:0000256" key="1">
    <source>
        <dbReference type="SAM" id="MobiDB-lite"/>
    </source>
</evidence>
<dbReference type="AlphaFoldDB" id="A0A6J4K230"/>
<name>A0A6J4K230_9BACT</name>
<gene>
    <name evidence="2" type="ORF">AVDCRST_MAG11-325</name>
</gene>
<organism evidence="2">
    <name type="scientific">uncultured Gemmatimonadaceae bacterium</name>
    <dbReference type="NCBI Taxonomy" id="246130"/>
    <lineage>
        <taxon>Bacteria</taxon>
        <taxon>Pseudomonadati</taxon>
        <taxon>Gemmatimonadota</taxon>
        <taxon>Gemmatimonadia</taxon>
        <taxon>Gemmatimonadales</taxon>
        <taxon>Gemmatimonadaceae</taxon>
        <taxon>environmental samples</taxon>
    </lineage>
</organism>
<feature type="non-terminal residue" evidence="2">
    <location>
        <position position="129"/>
    </location>
</feature>
<proteinExistence type="predicted"/>
<feature type="non-terminal residue" evidence="2">
    <location>
        <position position="1"/>
    </location>
</feature>
<dbReference type="EMBL" id="CADCTU010000080">
    <property type="protein sequence ID" value="CAA9293841.1"/>
    <property type="molecule type" value="Genomic_DNA"/>
</dbReference>
<accession>A0A6J4K230</accession>
<feature type="compositionally biased region" description="Basic residues" evidence="1">
    <location>
        <begin position="25"/>
        <end position="34"/>
    </location>
</feature>
<evidence type="ECO:0000313" key="2">
    <source>
        <dbReference type="EMBL" id="CAA9293841.1"/>
    </source>
</evidence>
<protein>
    <submittedName>
        <fullName evidence="2">Uncharacterized protein</fullName>
    </submittedName>
</protein>
<feature type="compositionally biased region" description="Basic residues" evidence="1">
    <location>
        <begin position="1"/>
        <end position="15"/>
    </location>
</feature>
<sequence length="129" mass="13744">ALQRRGRRRPARRAARGAAADARPRGARPARRPRRAEAARPGRAVRALDARAAAARVRGAPRRAPLGLDDLDVAQGRGARLEAAAVLVPRTRAPRPGVRGKKGAVVRAYTEPPAHTRVICLDELGPLAV</sequence>
<reference evidence="2" key="1">
    <citation type="submission" date="2020-02" db="EMBL/GenBank/DDBJ databases">
        <authorList>
            <person name="Meier V. D."/>
        </authorList>
    </citation>
    <scope>NUCLEOTIDE SEQUENCE</scope>
    <source>
        <strain evidence="2">AVDCRST_MAG11</strain>
    </source>
</reference>
<feature type="region of interest" description="Disordered" evidence="1">
    <location>
        <begin position="1"/>
        <end position="44"/>
    </location>
</feature>